<dbReference type="Pfam" id="PF00480">
    <property type="entry name" value="ROK"/>
    <property type="match status" value="1"/>
</dbReference>
<comment type="caution">
    <text evidence="4">The sequence shown here is derived from an EMBL/GenBank/DDBJ whole genome shotgun (WGS) entry which is preliminary data.</text>
</comment>
<evidence type="ECO:0000256" key="2">
    <source>
        <dbReference type="ARBA" id="ARBA00006479"/>
    </source>
</evidence>
<proteinExistence type="inferred from homology"/>
<keyword evidence="5" id="KW-1185">Reference proteome</keyword>
<protein>
    <submittedName>
        <fullName evidence="4">NagC family transcriptional regulator</fullName>
    </submittedName>
</protein>
<evidence type="ECO:0000313" key="5">
    <source>
        <dbReference type="Proteomes" id="UP001628078"/>
    </source>
</evidence>
<evidence type="ECO:0000256" key="1">
    <source>
        <dbReference type="ARBA" id="ARBA00002486"/>
    </source>
</evidence>
<organism evidence="4 5">
    <name type="scientific">Furfurilactobacillus curtus</name>
    <dbReference type="NCBI Taxonomy" id="1746200"/>
    <lineage>
        <taxon>Bacteria</taxon>
        <taxon>Bacillati</taxon>
        <taxon>Bacillota</taxon>
        <taxon>Bacilli</taxon>
        <taxon>Lactobacillales</taxon>
        <taxon>Lactobacillaceae</taxon>
        <taxon>Furfurilactobacillus</taxon>
    </lineage>
</organism>
<accession>A0ABQ5JRM3</accession>
<dbReference type="PANTHER" id="PTHR18964:SF110">
    <property type="entry name" value="TRANSCRIPTIONAL REGULATOR, XYLR-RELATED"/>
    <property type="match status" value="1"/>
</dbReference>
<dbReference type="SUPFAM" id="SSF53067">
    <property type="entry name" value="Actin-like ATPase domain"/>
    <property type="match status" value="1"/>
</dbReference>
<keyword evidence="3" id="KW-0859">Xylose metabolism</keyword>
<dbReference type="InterPro" id="IPR043129">
    <property type="entry name" value="ATPase_NBD"/>
</dbReference>
<gene>
    <name evidence="4" type="ORF">JCM31185_07160</name>
</gene>
<dbReference type="Gene3D" id="1.10.10.10">
    <property type="entry name" value="Winged helix-like DNA-binding domain superfamily/Winged helix DNA-binding domain"/>
    <property type="match status" value="1"/>
</dbReference>
<dbReference type="RefSeq" id="WP_407882681.1">
    <property type="nucleotide sequence ID" value="NZ_BQXO01000002.1"/>
</dbReference>
<name>A0ABQ5JRM3_9LACO</name>
<evidence type="ECO:0000256" key="3">
    <source>
        <dbReference type="ARBA" id="ARBA00022629"/>
    </source>
</evidence>
<keyword evidence="3" id="KW-0119">Carbohydrate metabolism</keyword>
<dbReference type="EMBL" id="BQXO01000002">
    <property type="protein sequence ID" value="GKT05427.1"/>
    <property type="molecule type" value="Genomic_DNA"/>
</dbReference>
<dbReference type="InterPro" id="IPR036388">
    <property type="entry name" value="WH-like_DNA-bd_sf"/>
</dbReference>
<comment type="similarity">
    <text evidence="2">Belongs to the ROK (NagC/XylR) family.</text>
</comment>
<dbReference type="PANTHER" id="PTHR18964">
    <property type="entry name" value="ROK (REPRESSOR, ORF, KINASE) FAMILY"/>
    <property type="match status" value="1"/>
</dbReference>
<dbReference type="InterPro" id="IPR000600">
    <property type="entry name" value="ROK"/>
</dbReference>
<dbReference type="InterPro" id="IPR036390">
    <property type="entry name" value="WH_DNA-bd_sf"/>
</dbReference>
<sequence>MTDAITTGTPHSAAMYQLIYNSKKISKQEIAQQMQLSLPTVTQTLHQLLADELIVTDGKFSSQVGRRAVVYSPNRDRRFAIGLEIFSDHATLSLLNVMFENLGTARLTIDFTTDDTYFTKLAQWLHQFLLEQKIDQDKVIGVGIGIQGLISPDGKTVLYGKILDCTGLTSARFETAFGLPVTLYHDADCVAMAEQTLSKDHRDAVYLSIGEHLGTAIMIDDDIYTGQNGRSGTMEHITLNSQTGKQCYCGRKGCLETYSALSALLQPGEVIDQFMQQVAAGEPAASVRWQQYLDDLAEVINNLHMFVDNRIVLAGDLVQYLDDAVLTTVNQRIRQITAFPEDRDYVQLGTVRNRPVSTGAAIPLIKAALQTIQ</sequence>
<dbReference type="SUPFAM" id="SSF46785">
    <property type="entry name" value="Winged helix' DNA-binding domain"/>
    <property type="match status" value="1"/>
</dbReference>
<reference evidence="4 5" key="1">
    <citation type="submission" date="2022-03" db="EMBL/GenBank/DDBJ databases">
        <title>Draft genome sequence of Furfurilactobacillus curtus JCM 31185.</title>
        <authorList>
            <person name="Suzuki S."/>
            <person name="Endo A."/>
            <person name="Kajikawa A."/>
        </authorList>
    </citation>
    <scope>NUCLEOTIDE SEQUENCE [LARGE SCALE GENOMIC DNA]</scope>
    <source>
        <strain evidence="4 5">JCM 31185</strain>
    </source>
</reference>
<evidence type="ECO:0000313" key="4">
    <source>
        <dbReference type="EMBL" id="GKT05427.1"/>
    </source>
</evidence>
<comment type="function">
    <text evidence="1">Transcriptional repressor of xylose-utilizing enzymes.</text>
</comment>
<dbReference type="Gene3D" id="3.30.420.40">
    <property type="match status" value="2"/>
</dbReference>
<dbReference type="Proteomes" id="UP001628078">
    <property type="component" value="Unassembled WGS sequence"/>
</dbReference>